<name>A0ABQ6MIW2_9STRA</name>
<dbReference type="SUPFAM" id="SSF53474">
    <property type="entry name" value="alpha/beta-Hydrolases"/>
    <property type="match status" value="1"/>
</dbReference>
<evidence type="ECO:0008006" key="3">
    <source>
        <dbReference type="Google" id="ProtNLM"/>
    </source>
</evidence>
<sequence>MSVWHPPDVALPASLGAPASIGASVPLSVWHPPNVALPASLGAPASIDADFSYLYSINIGKIAAKLKVGFLSWLPSFPADLPPALPAPSPTSPPSRPSAILFNHGFLGSPLDMSHICESLALAGFVVVAPEMGESLTASYSESVDRATIVDATLALLPQHAWGTFGHSAGSFTCASHPATFELGRCLIAPGFQGYDGSDPLLLIASDADGCNKFFEAGGNSLRSKVAEDERSGRGATPIFGSAADLLAAPPSRRRALVFGADAKVDNPVVPLPCHISFLWARSNDRLVQLLSPLLPLAKLLGLFLLDFDVYKDNPNSDATAAEVVPVVSSFFAANAKAEDGST</sequence>
<dbReference type="EMBL" id="BRYB01004166">
    <property type="protein sequence ID" value="GMI26711.1"/>
    <property type="molecule type" value="Genomic_DNA"/>
</dbReference>
<dbReference type="Proteomes" id="UP001165060">
    <property type="component" value="Unassembled WGS sequence"/>
</dbReference>
<reference evidence="1 2" key="1">
    <citation type="journal article" date="2023" name="Commun. Biol.">
        <title>Genome analysis of Parmales, the sister group of diatoms, reveals the evolutionary specialization of diatoms from phago-mixotrophs to photoautotrophs.</title>
        <authorList>
            <person name="Ban H."/>
            <person name="Sato S."/>
            <person name="Yoshikawa S."/>
            <person name="Yamada K."/>
            <person name="Nakamura Y."/>
            <person name="Ichinomiya M."/>
            <person name="Sato N."/>
            <person name="Blanc-Mathieu R."/>
            <person name="Endo H."/>
            <person name="Kuwata A."/>
            <person name="Ogata H."/>
        </authorList>
    </citation>
    <scope>NUCLEOTIDE SEQUENCE [LARGE SCALE GENOMIC DNA]</scope>
</reference>
<dbReference type="InterPro" id="IPR029058">
    <property type="entry name" value="AB_hydrolase_fold"/>
</dbReference>
<evidence type="ECO:0000313" key="2">
    <source>
        <dbReference type="Proteomes" id="UP001165060"/>
    </source>
</evidence>
<protein>
    <recommendedName>
        <fullName evidence="3">1-alkyl-2-acetylglycerophosphocholine esterase</fullName>
    </recommendedName>
</protein>
<evidence type="ECO:0000313" key="1">
    <source>
        <dbReference type="EMBL" id="GMI26711.1"/>
    </source>
</evidence>
<dbReference type="Gene3D" id="3.40.50.1820">
    <property type="entry name" value="alpha/beta hydrolase"/>
    <property type="match status" value="1"/>
</dbReference>
<organism evidence="1 2">
    <name type="scientific">Tetraparma gracilis</name>
    <dbReference type="NCBI Taxonomy" id="2962635"/>
    <lineage>
        <taxon>Eukaryota</taxon>
        <taxon>Sar</taxon>
        <taxon>Stramenopiles</taxon>
        <taxon>Ochrophyta</taxon>
        <taxon>Bolidophyceae</taxon>
        <taxon>Parmales</taxon>
        <taxon>Triparmaceae</taxon>
        <taxon>Tetraparma</taxon>
    </lineage>
</organism>
<accession>A0ABQ6MIW2</accession>
<comment type="caution">
    <text evidence="1">The sequence shown here is derived from an EMBL/GenBank/DDBJ whole genome shotgun (WGS) entry which is preliminary data.</text>
</comment>
<keyword evidence="2" id="KW-1185">Reference proteome</keyword>
<gene>
    <name evidence="1" type="ORF">TeGR_g15168</name>
</gene>
<proteinExistence type="predicted"/>